<keyword evidence="7 10" id="KW-0067">ATP-binding</keyword>
<feature type="compositionally biased region" description="Basic and acidic residues" evidence="11">
    <location>
        <begin position="598"/>
        <end position="612"/>
    </location>
</feature>
<dbReference type="PANTHER" id="PTHR43289:SF6">
    <property type="entry name" value="SERINE_THREONINE-PROTEIN KINASE NEKL-3"/>
    <property type="match status" value="1"/>
</dbReference>
<comment type="catalytic activity">
    <reaction evidence="8">
        <text>L-threonyl-[protein] + ATP = O-phospho-L-threonyl-[protein] + ADP + H(+)</text>
        <dbReference type="Rhea" id="RHEA:46608"/>
        <dbReference type="Rhea" id="RHEA-COMP:11060"/>
        <dbReference type="Rhea" id="RHEA-COMP:11605"/>
        <dbReference type="ChEBI" id="CHEBI:15378"/>
        <dbReference type="ChEBI" id="CHEBI:30013"/>
        <dbReference type="ChEBI" id="CHEBI:30616"/>
        <dbReference type="ChEBI" id="CHEBI:61977"/>
        <dbReference type="ChEBI" id="CHEBI:456216"/>
        <dbReference type="EC" id="2.7.11.1"/>
    </reaction>
</comment>
<keyword evidence="16" id="KW-1185">Reference proteome</keyword>
<dbReference type="InterPro" id="IPR005543">
    <property type="entry name" value="PASTA_dom"/>
</dbReference>
<dbReference type="CDD" id="cd14014">
    <property type="entry name" value="STKc_PknB_like"/>
    <property type="match status" value="1"/>
</dbReference>
<name>A0ABN1E655_SACER</name>
<sequence length="653" mass="71131">MSSPRLLSNRYEIGDTLGYGGMSEVHRGRDIRLGRDVAVKVLRADLARDPTFQLRFRREAQNAAALNHPAIVAVYDTGETDSENGPLPYIVMEYVDGRTLRDIVKSEGPLAPRRAMEVMADASAALDFSHRHHIIHRDVKPANIMITRSGAVKVMDFGIARALTDGQAAVTQTAAVIGTAQYLSPEQARGESVDARSDVYASGCVLFELLTGEPPFTGDSPVAVAYQHVREDPRKPSDVNQQVPASLDAVVLKALSKNPANRYQSAAEMRADLVRVLSGQRPKAPMIMSEEERTSMIAPAPATEVMAPGGRHRSVEPAVEDDLDAEQQRKRRKNWLIALVTLICVAVFALVAWVANALLSGPSGDDKIAVPQLEGMTKSQALSELTAGNWLWQEQIPCPSSREDVGRVINQTPDPGVPIDKKQDRIRVCFGTGPEQVQIPDLRGMSMDQASAKLSEVGLMLGYNPKTREVDNDSQVDKILEWDPEGTVAKGTTINVVLGKKAEQRAVPDVRNMPYETAERMLSYAGFQVQRSDRDSSEPAGIVVDQTPAADTKLKPGSKVTVYVSNGQQISMPPLTGLSPTDAKRQLQQLGWNGQLVEQKESTSDSKLDGKVMRSSPSGGDKISKNQTITIYVGEYDSSPTTQPDDGFFPPFP</sequence>
<protein>
    <recommendedName>
        <fullName evidence="1">non-specific serine/threonine protein kinase</fullName>
        <ecNumber evidence="1">2.7.11.1</ecNumber>
    </recommendedName>
</protein>
<keyword evidence="12" id="KW-0812">Transmembrane</keyword>
<dbReference type="PROSITE" id="PS51178">
    <property type="entry name" value="PASTA"/>
    <property type="match status" value="4"/>
</dbReference>
<dbReference type="PROSITE" id="PS00107">
    <property type="entry name" value="PROTEIN_KINASE_ATP"/>
    <property type="match status" value="1"/>
</dbReference>
<dbReference type="InterPro" id="IPR011009">
    <property type="entry name" value="Kinase-like_dom_sf"/>
</dbReference>
<comment type="caution">
    <text evidence="15">The sequence shown here is derived from an EMBL/GenBank/DDBJ whole genome shotgun (WGS) entry which is preliminary data.</text>
</comment>
<feature type="domain" description="PASTA" evidence="14">
    <location>
        <begin position="501"/>
        <end position="566"/>
    </location>
</feature>
<dbReference type="Pfam" id="PF00069">
    <property type="entry name" value="Pkinase"/>
    <property type="match status" value="1"/>
</dbReference>
<dbReference type="EMBL" id="BAAAGS010000084">
    <property type="protein sequence ID" value="GAA0559958.1"/>
    <property type="molecule type" value="Genomic_DNA"/>
</dbReference>
<feature type="region of interest" description="Disordered" evidence="11">
    <location>
        <begin position="634"/>
        <end position="653"/>
    </location>
</feature>
<dbReference type="PANTHER" id="PTHR43289">
    <property type="entry name" value="MITOGEN-ACTIVATED PROTEIN KINASE KINASE KINASE 20-RELATED"/>
    <property type="match status" value="1"/>
</dbReference>
<evidence type="ECO:0000256" key="12">
    <source>
        <dbReference type="SAM" id="Phobius"/>
    </source>
</evidence>
<keyword evidence="4" id="KW-0677">Repeat</keyword>
<dbReference type="Gene3D" id="1.10.510.10">
    <property type="entry name" value="Transferase(Phosphotransferase) domain 1"/>
    <property type="match status" value="1"/>
</dbReference>
<dbReference type="Gene3D" id="3.30.10.20">
    <property type="match status" value="4"/>
</dbReference>
<dbReference type="CDD" id="cd06577">
    <property type="entry name" value="PASTA_pknB"/>
    <property type="match status" value="4"/>
</dbReference>
<dbReference type="GO" id="GO:0016301">
    <property type="term" value="F:kinase activity"/>
    <property type="evidence" value="ECO:0007669"/>
    <property type="project" value="UniProtKB-KW"/>
</dbReference>
<dbReference type="SMART" id="SM00220">
    <property type="entry name" value="S_TKc"/>
    <property type="match status" value="1"/>
</dbReference>
<feature type="transmembrane region" description="Helical" evidence="12">
    <location>
        <begin position="335"/>
        <end position="355"/>
    </location>
</feature>
<organism evidence="15 16">
    <name type="scientific">Saccharopolyspora erythraea</name>
    <name type="common">Streptomyces erythraeus</name>
    <dbReference type="NCBI Taxonomy" id="1836"/>
    <lineage>
        <taxon>Bacteria</taxon>
        <taxon>Bacillati</taxon>
        <taxon>Actinomycetota</taxon>
        <taxon>Actinomycetes</taxon>
        <taxon>Pseudonocardiales</taxon>
        <taxon>Pseudonocardiaceae</taxon>
        <taxon>Saccharopolyspora</taxon>
    </lineage>
</organism>
<feature type="binding site" evidence="10">
    <location>
        <position position="40"/>
    </location>
    <ligand>
        <name>ATP</name>
        <dbReference type="ChEBI" id="CHEBI:30616"/>
    </ligand>
</feature>
<evidence type="ECO:0000256" key="1">
    <source>
        <dbReference type="ARBA" id="ARBA00012513"/>
    </source>
</evidence>
<keyword evidence="12" id="KW-1133">Transmembrane helix</keyword>
<keyword evidence="6 15" id="KW-0418">Kinase</keyword>
<feature type="region of interest" description="Disordered" evidence="11">
    <location>
        <begin position="597"/>
        <end position="625"/>
    </location>
</feature>
<dbReference type="SMART" id="SM00740">
    <property type="entry name" value="PASTA"/>
    <property type="match status" value="4"/>
</dbReference>
<evidence type="ECO:0000256" key="6">
    <source>
        <dbReference type="ARBA" id="ARBA00022777"/>
    </source>
</evidence>
<dbReference type="EC" id="2.7.11.1" evidence="1"/>
<evidence type="ECO:0000256" key="3">
    <source>
        <dbReference type="ARBA" id="ARBA00022679"/>
    </source>
</evidence>
<evidence type="ECO:0000313" key="15">
    <source>
        <dbReference type="EMBL" id="GAA0559958.1"/>
    </source>
</evidence>
<keyword evidence="5 10" id="KW-0547">Nucleotide-binding</keyword>
<evidence type="ECO:0000256" key="8">
    <source>
        <dbReference type="ARBA" id="ARBA00047899"/>
    </source>
</evidence>
<evidence type="ECO:0000256" key="10">
    <source>
        <dbReference type="PROSITE-ProRule" id="PRU10141"/>
    </source>
</evidence>
<dbReference type="Pfam" id="PF03793">
    <property type="entry name" value="PASTA"/>
    <property type="match status" value="4"/>
</dbReference>
<dbReference type="InterPro" id="IPR008271">
    <property type="entry name" value="Ser/Thr_kinase_AS"/>
</dbReference>
<keyword evidence="2" id="KW-0723">Serine/threonine-protein kinase</keyword>
<evidence type="ECO:0000256" key="9">
    <source>
        <dbReference type="ARBA" id="ARBA00048679"/>
    </source>
</evidence>
<accession>A0ABN1E655</accession>
<dbReference type="PROSITE" id="PS00108">
    <property type="entry name" value="PROTEIN_KINASE_ST"/>
    <property type="match status" value="1"/>
</dbReference>
<reference evidence="15 16" key="1">
    <citation type="journal article" date="2019" name="Int. J. Syst. Evol. Microbiol.">
        <title>The Global Catalogue of Microorganisms (GCM) 10K type strain sequencing project: providing services to taxonomists for standard genome sequencing and annotation.</title>
        <authorList>
            <consortium name="The Broad Institute Genomics Platform"/>
            <consortium name="The Broad Institute Genome Sequencing Center for Infectious Disease"/>
            <person name="Wu L."/>
            <person name="Ma J."/>
        </authorList>
    </citation>
    <scope>NUCLEOTIDE SEQUENCE [LARGE SCALE GENOMIC DNA]</scope>
    <source>
        <strain evidence="15 16">JCM 10303</strain>
    </source>
</reference>
<evidence type="ECO:0000256" key="4">
    <source>
        <dbReference type="ARBA" id="ARBA00022737"/>
    </source>
</evidence>
<evidence type="ECO:0000256" key="5">
    <source>
        <dbReference type="ARBA" id="ARBA00022741"/>
    </source>
</evidence>
<dbReference type="NCBIfam" id="NF033483">
    <property type="entry name" value="PknB_PASTA_kin"/>
    <property type="match status" value="1"/>
</dbReference>
<evidence type="ECO:0000256" key="7">
    <source>
        <dbReference type="ARBA" id="ARBA00022840"/>
    </source>
</evidence>
<keyword evidence="12" id="KW-0472">Membrane</keyword>
<dbReference type="InterPro" id="IPR017441">
    <property type="entry name" value="Protein_kinase_ATP_BS"/>
</dbReference>
<evidence type="ECO:0000259" key="14">
    <source>
        <dbReference type="PROSITE" id="PS51178"/>
    </source>
</evidence>
<gene>
    <name evidence="15" type="primary">pknB_2</name>
    <name evidence="15" type="ORF">GCM10009533_66400</name>
</gene>
<dbReference type="RefSeq" id="WP_009950432.1">
    <property type="nucleotide sequence ID" value="NZ_BAAAGS010000084.1"/>
</dbReference>
<dbReference type="InterPro" id="IPR000719">
    <property type="entry name" value="Prot_kinase_dom"/>
</dbReference>
<keyword evidence="3" id="KW-0808">Transferase</keyword>
<proteinExistence type="predicted"/>
<evidence type="ECO:0000256" key="2">
    <source>
        <dbReference type="ARBA" id="ARBA00022527"/>
    </source>
</evidence>
<feature type="domain" description="PASTA" evidence="14">
    <location>
        <begin position="567"/>
        <end position="635"/>
    </location>
</feature>
<dbReference type="Gene3D" id="3.30.200.20">
    <property type="entry name" value="Phosphorylase Kinase, domain 1"/>
    <property type="match status" value="1"/>
</dbReference>
<dbReference type="Proteomes" id="UP001500729">
    <property type="component" value="Unassembled WGS sequence"/>
</dbReference>
<evidence type="ECO:0000256" key="11">
    <source>
        <dbReference type="SAM" id="MobiDB-lite"/>
    </source>
</evidence>
<feature type="domain" description="PASTA" evidence="14">
    <location>
        <begin position="433"/>
        <end position="500"/>
    </location>
</feature>
<dbReference type="SUPFAM" id="SSF54184">
    <property type="entry name" value="Penicillin-binding protein 2x (pbp-2x), c-terminal domain"/>
    <property type="match status" value="1"/>
</dbReference>
<comment type="catalytic activity">
    <reaction evidence="9">
        <text>L-seryl-[protein] + ATP = O-phospho-L-seryl-[protein] + ADP + H(+)</text>
        <dbReference type="Rhea" id="RHEA:17989"/>
        <dbReference type="Rhea" id="RHEA-COMP:9863"/>
        <dbReference type="Rhea" id="RHEA-COMP:11604"/>
        <dbReference type="ChEBI" id="CHEBI:15378"/>
        <dbReference type="ChEBI" id="CHEBI:29999"/>
        <dbReference type="ChEBI" id="CHEBI:30616"/>
        <dbReference type="ChEBI" id="CHEBI:83421"/>
        <dbReference type="ChEBI" id="CHEBI:456216"/>
        <dbReference type="EC" id="2.7.11.1"/>
    </reaction>
</comment>
<evidence type="ECO:0000313" key="16">
    <source>
        <dbReference type="Proteomes" id="UP001500729"/>
    </source>
</evidence>
<dbReference type="SUPFAM" id="SSF56112">
    <property type="entry name" value="Protein kinase-like (PK-like)"/>
    <property type="match status" value="1"/>
</dbReference>
<feature type="domain" description="PASTA" evidence="14">
    <location>
        <begin position="364"/>
        <end position="432"/>
    </location>
</feature>
<dbReference type="PROSITE" id="PS50011">
    <property type="entry name" value="PROTEIN_KINASE_DOM"/>
    <property type="match status" value="1"/>
</dbReference>
<evidence type="ECO:0000259" key="13">
    <source>
        <dbReference type="PROSITE" id="PS50011"/>
    </source>
</evidence>
<feature type="domain" description="Protein kinase" evidence="13">
    <location>
        <begin position="11"/>
        <end position="274"/>
    </location>
</feature>